<reference evidence="1" key="1">
    <citation type="submission" date="2020-05" db="EMBL/GenBank/DDBJ databases">
        <title>Large-scale comparative analyses of tick genomes elucidate their genetic diversity and vector capacities.</title>
        <authorList>
            <person name="Jia N."/>
            <person name="Wang J."/>
            <person name="Shi W."/>
            <person name="Du L."/>
            <person name="Sun Y."/>
            <person name="Zhan W."/>
            <person name="Jiang J."/>
            <person name="Wang Q."/>
            <person name="Zhang B."/>
            <person name="Ji P."/>
            <person name="Sakyi L.B."/>
            <person name="Cui X."/>
            <person name="Yuan T."/>
            <person name="Jiang B."/>
            <person name="Yang W."/>
            <person name="Lam T.T.-Y."/>
            <person name="Chang Q."/>
            <person name="Ding S."/>
            <person name="Wang X."/>
            <person name="Zhu J."/>
            <person name="Ruan X."/>
            <person name="Zhao L."/>
            <person name="Wei J."/>
            <person name="Que T."/>
            <person name="Du C."/>
            <person name="Cheng J."/>
            <person name="Dai P."/>
            <person name="Han X."/>
            <person name="Huang E."/>
            <person name="Gao Y."/>
            <person name="Liu J."/>
            <person name="Shao H."/>
            <person name="Ye R."/>
            <person name="Li L."/>
            <person name="Wei W."/>
            <person name="Wang X."/>
            <person name="Wang C."/>
            <person name="Yang T."/>
            <person name="Huo Q."/>
            <person name="Li W."/>
            <person name="Guo W."/>
            <person name="Chen H."/>
            <person name="Zhou L."/>
            <person name="Ni X."/>
            <person name="Tian J."/>
            <person name="Zhou Y."/>
            <person name="Sheng Y."/>
            <person name="Liu T."/>
            <person name="Pan Y."/>
            <person name="Xia L."/>
            <person name="Li J."/>
            <person name="Zhao F."/>
            <person name="Cao W."/>
        </authorList>
    </citation>
    <scope>NUCLEOTIDE SEQUENCE</scope>
    <source>
        <strain evidence="1">Hyas-2018</strain>
    </source>
</reference>
<name>A0ACB7SD07_HYAAI</name>
<keyword evidence="2" id="KW-1185">Reference proteome</keyword>
<comment type="caution">
    <text evidence="1">The sequence shown here is derived from an EMBL/GenBank/DDBJ whole genome shotgun (WGS) entry which is preliminary data.</text>
</comment>
<proteinExistence type="predicted"/>
<dbReference type="EMBL" id="CM023484">
    <property type="protein sequence ID" value="KAH6931962.1"/>
    <property type="molecule type" value="Genomic_DNA"/>
</dbReference>
<sequence>MPYTLYNIYGSPPCGLVRMLAKHIGVDLQLNNLNTLKNEHRTPEYLKRPRIYELKRPTVEDVEEFERHVIKGFELVLADGKYVVGDRLSLADLGVVAHLTRILEVPFLDAEKYPKLKAYYNRVKEDLPYFDEVNQPGIGSLRARWAHIQ</sequence>
<evidence type="ECO:0000313" key="1">
    <source>
        <dbReference type="EMBL" id="KAH6931962.1"/>
    </source>
</evidence>
<accession>A0ACB7SD07</accession>
<dbReference type="Proteomes" id="UP000821845">
    <property type="component" value="Chromosome 4"/>
</dbReference>
<gene>
    <name evidence="1" type="ORF">HPB50_001852</name>
</gene>
<evidence type="ECO:0000313" key="2">
    <source>
        <dbReference type="Proteomes" id="UP000821845"/>
    </source>
</evidence>
<organism evidence="1 2">
    <name type="scientific">Hyalomma asiaticum</name>
    <name type="common">Tick</name>
    <dbReference type="NCBI Taxonomy" id="266040"/>
    <lineage>
        <taxon>Eukaryota</taxon>
        <taxon>Metazoa</taxon>
        <taxon>Ecdysozoa</taxon>
        <taxon>Arthropoda</taxon>
        <taxon>Chelicerata</taxon>
        <taxon>Arachnida</taxon>
        <taxon>Acari</taxon>
        <taxon>Parasitiformes</taxon>
        <taxon>Ixodida</taxon>
        <taxon>Ixodoidea</taxon>
        <taxon>Ixodidae</taxon>
        <taxon>Hyalomminae</taxon>
        <taxon>Hyalomma</taxon>
    </lineage>
</organism>
<protein>
    <submittedName>
        <fullName evidence="1">Uncharacterized protein</fullName>
    </submittedName>
</protein>